<dbReference type="HOGENOM" id="CLU_2891949_0_0_1"/>
<evidence type="ECO:0000313" key="2">
    <source>
        <dbReference type="EMBL" id="ELA29019.1"/>
    </source>
</evidence>
<organism evidence="2">
    <name type="scientific">Colletotrichum fructicola (strain Nara gc5)</name>
    <name type="common">Anthracnose fungus</name>
    <name type="synonym">Colletotrichum gloeosporioides (strain Nara gc5)</name>
    <dbReference type="NCBI Taxonomy" id="1213859"/>
    <lineage>
        <taxon>Eukaryota</taxon>
        <taxon>Fungi</taxon>
        <taxon>Dikarya</taxon>
        <taxon>Ascomycota</taxon>
        <taxon>Pezizomycotina</taxon>
        <taxon>Sordariomycetes</taxon>
        <taxon>Hypocreomycetidae</taxon>
        <taxon>Glomerellales</taxon>
        <taxon>Glomerellaceae</taxon>
        <taxon>Colletotrichum</taxon>
        <taxon>Colletotrichum gloeosporioides species complex</taxon>
    </lineage>
</organism>
<feature type="non-terminal residue" evidence="2">
    <location>
        <position position="63"/>
    </location>
</feature>
<accession>L2FRI0</accession>
<sequence length="63" mass="7287">MARLQFKQLDVESMAKLYGQKEPKQKATQLKRQYQRGEQRQQSPIPPSMLPPALELDFGTLIT</sequence>
<gene>
    <name evidence="2" type="ORF">CGGC5_1207</name>
</gene>
<feature type="region of interest" description="Disordered" evidence="1">
    <location>
        <begin position="20"/>
        <end position="53"/>
    </location>
</feature>
<proteinExistence type="predicted"/>
<name>L2FRI0_COLFN</name>
<reference evidence="2" key="1">
    <citation type="submission" date="2012-08" db="EMBL/GenBank/DDBJ databases">
        <title>Genome analysis of Colletotrichum orbiculare and Colletotrichum fructicola.</title>
        <authorList>
            <person name="Gan P.H.P."/>
            <person name="Ikeda K."/>
            <person name="Irieda H."/>
            <person name="Narusaka M."/>
            <person name="O'Connell R.J."/>
            <person name="Narusaka Y."/>
            <person name="Takano Y."/>
            <person name="Kubo Y."/>
            <person name="Shirasu K."/>
        </authorList>
    </citation>
    <scope>NUCLEOTIDE SEQUENCE</scope>
    <source>
        <strain evidence="2">Nara gc5</strain>
    </source>
</reference>
<dbReference type="EMBL" id="KB020880">
    <property type="protein sequence ID" value="ELA29019.1"/>
    <property type="molecule type" value="Genomic_DNA"/>
</dbReference>
<dbReference type="AlphaFoldDB" id="L2FRI0"/>
<evidence type="ECO:0000256" key="1">
    <source>
        <dbReference type="SAM" id="MobiDB-lite"/>
    </source>
</evidence>
<protein>
    <submittedName>
        <fullName evidence="2">Uncharacterized protein</fullName>
    </submittedName>
</protein>